<dbReference type="SUPFAM" id="SSF56219">
    <property type="entry name" value="DNase I-like"/>
    <property type="match status" value="1"/>
</dbReference>
<accession>A0A9W9DDH5</accession>
<evidence type="ECO:0008006" key="3">
    <source>
        <dbReference type="Google" id="ProtNLM"/>
    </source>
</evidence>
<dbReference type="EMBL" id="JAOTPV010000177">
    <property type="protein sequence ID" value="KAJ4463702.1"/>
    <property type="molecule type" value="Genomic_DNA"/>
</dbReference>
<dbReference type="InterPro" id="IPR036691">
    <property type="entry name" value="Endo/exonu/phosph_ase_sf"/>
</dbReference>
<dbReference type="OrthoDB" id="2671967at2759"/>
<keyword evidence="2" id="KW-1185">Reference proteome</keyword>
<name>A0A9W9DDH5_9AGAR</name>
<dbReference type="Gene3D" id="3.60.10.10">
    <property type="entry name" value="Endonuclease/exonuclease/phosphatase"/>
    <property type="match status" value="1"/>
</dbReference>
<protein>
    <recommendedName>
        <fullName evidence="3">Endonuclease/exonuclease/phosphatase domain-containing protein</fullName>
    </recommendedName>
</protein>
<sequence length="400" mass="46110">MLGDANLKGIDIMKKLKMDRTGLSVLKVSGSNLMFHRTGTKWSNIDHIITNKNSAEQVQRAKVRRQWGVTSDHFPLVTYLHKYPPRTCNRAPPKFRFDRDLIKGHGTAIVNHNRWATLSTEVIETQESLNEAANDFSVMANHLGVELGIKVQKVGKFHILNRTLRRQIDKVHKAKDSWFKAIKEGSLEKSELERKFNELRYITRKMIKKRYSVLEKKEISRITNLCLTNETKRLHQWEARVTGKSKGNKAITPVLSKEQVLLTSNKDILQRHTEYWRELVQDNPKNISNDKAYWKDSVKQRRAEPYQCDNTPSWSECLLAIRSQATGTAAGEDDIPIDLYKVLYKEECRAYLAQKGKIIDEPTVVALPHWALPNTPLTPMGKQLHRVITGIWEIEGQPRS</sequence>
<gene>
    <name evidence="1" type="ORF">J3R30DRAFT_3416166</name>
</gene>
<dbReference type="Proteomes" id="UP001150266">
    <property type="component" value="Unassembled WGS sequence"/>
</dbReference>
<proteinExistence type="predicted"/>
<organism evidence="1 2">
    <name type="scientific">Lentinula aciculospora</name>
    <dbReference type="NCBI Taxonomy" id="153920"/>
    <lineage>
        <taxon>Eukaryota</taxon>
        <taxon>Fungi</taxon>
        <taxon>Dikarya</taxon>
        <taxon>Basidiomycota</taxon>
        <taxon>Agaricomycotina</taxon>
        <taxon>Agaricomycetes</taxon>
        <taxon>Agaricomycetidae</taxon>
        <taxon>Agaricales</taxon>
        <taxon>Marasmiineae</taxon>
        <taxon>Omphalotaceae</taxon>
        <taxon>Lentinula</taxon>
    </lineage>
</organism>
<reference evidence="1" key="1">
    <citation type="submission" date="2022-08" db="EMBL/GenBank/DDBJ databases">
        <title>A Global Phylogenomic Analysis of the Shiitake Genus Lentinula.</title>
        <authorList>
            <consortium name="DOE Joint Genome Institute"/>
            <person name="Sierra-Patev S."/>
            <person name="Min B."/>
            <person name="Naranjo-Ortiz M."/>
            <person name="Looney B."/>
            <person name="Konkel Z."/>
            <person name="Slot J.C."/>
            <person name="Sakamoto Y."/>
            <person name="Steenwyk J.L."/>
            <person name="Rokas A."/>
            <person name="Carro J."/>
            <person name="Camarero S."/>
            <person name="Ferreira P."/>
            <person name="Molpeceres G."/>
            <person name="Ruiz-Duenas F.J."/>
            <person name="Serrano A."/>
            <person name="Henrissat B."/>
            <person name="Drula E."/>
            <person name="Hughes K.W."/>
            <person name="Mata J.L."/>
            <person name="Ishikawa N.K."/>
            <person name="Vargas-Isla R."/>
            <person name="Ushijima S."/>
            <person name="Smith C.A."/>
            <person name="Ahrendt S."/>
            <person name="Andreopoulos W."/>
            <person name="He G."/>
            <person name="Labutti K."/>
            <person name="Lipzen A."/>
            <person name="Ng V."/>
            <person name="Riley R."/>
            <person name="Sandor L."/>
            <person name="Barry K."/>
            <person name="Martinez A.T."/>
            <person name="Xiao Y."/>
            <person name="Gibbons J.G."/>
            <person name="Terashima K."/>
            <person name="Grigoriev I.V."/>
            <person name="Hibbett D.S."/>
        </authorList>
    </citation>
    <scope>NUCLEOTIDE SEQUENCE</scope>
    <source>
        <strain evidence="1">JLM2183</strain>
    </source>
</reference>
<dbReference type="AlphaFoldDB" id="A0A9W9DDH5"/>
<evidence type="ECO:0000313" key="1">
    <source>
        <dbReference type="EMBL" id="KAJ4463702.1"/>
    </source>
</evidence>
<comment type="caution">
    <text evidence="1">The sequence shown here is derived from an EMBL/GenBank/DDBJ whole genome shotgun (WGS) entry which is preliminary data.</text>
</comment>
<evidence type="ECO:0000313" key="2">
    <source>
        <dbReference type="Proteomes" id="UP001150266"/>
    </source>
</evidence>